<reference evidence="1" key="1">
    <citation type="journal article" date="2015" name="Nature">
        <title>Complex archaea that bridge the gap between prokaryotes and eukaryotes.</title>
        <authorList>
            <person name="Spang A."/>
            <person name="Saw J.H."/>
            <person name="Jorgensen S.L."/>
            <person name="Zaremba-Niedzwiedzka K."/>
            <person name="Martijn J."/>
            <person name="Lind A.E."/>
            <person name="van Eijk R."/>
            <person name="Schleper C."/>
            <person name="Guy L."/>
            <person name="Ettema T.J."/>
        </authorList>
    </citation>
    <scope>NUCLEOTIDE SEQUENCE</scope>
</reference>
<comment type="caution">
    <text evidence="1">The sequence shown here is derived from an EMBL/GenBank/DDBJ whole genome shotgun (WGS) entry which is preliminary data.</text>
</comment>
<feature type="non-terminal residue" evidence="1">
    <location>
        <position position="427"/>
    </location>
</feature>
<evidence type="ECO:0000313" key="1">
    <source>
        <dbReference type="EMBL" id="KKL98948.1"/>
    </source>
</evidence>
<proteinExistence type="predicted"/>
<gene>
    <name evidence="1" type="ORF">LCGC14_1819270</name>
</gene>
<name>A0A0F9GJH1_9ZZZZ</name>
<sequence length="427" mass="48177">MTFRGFKDKKTYEAALRKAVSGASESTRQAIRENIGISQEEQTFIRRVLAAPTPQIASEVTLELSAEQQKIQQQQVVQPTTQTEFRTREEIIASEQRSPFIRFVAEDLRGVTRDISGDISRFFAQAGITPIIVKFQEKGDEINTRIENVRIKLQGFLDPTQKEIKDRFERDFSVIEQQQEQINKEVQRFNDKFGGEELEQSKFTEAEAISRSIANRQSLLDEKIRRIEFVTSSQRSEAELNPAAFFTGVISGLATSPLTLAQFGVGAVTRPITTTKEFVQDIRQLPSTLKQTPFSSGGMLVGELAGTFLLSAGISSLLKNGIKLSPTGEVDINFGVFNRANKVFRRIIKKERLLFKDKRASAFAEASQILKKVKKKLPVIDKDFALKEFAKKFRDEKINIIEQAIKTQIKEKGIVTQEEIAEAGQFM</sequence>
<dbReference type="AlphaFoldDB" id="A0A0F9GJH1"/>
<organism evidence="1">
    <name type="scientific">marine sediment metagenome</name>
    <dbReference type="NCBI Taxonomy" id="412755"/>
    <lineage>
        <taxon>unclassified sequences</taxon>
        <taxon>metagenomes</taxon>
        <taxon>ecological metagenomes</taxon>
    </lineage>
</organism>
<protein>
    <submittedName>
        <fullName evidence="1">Uncharacterized protein</fullName>
    </submittedName>
</protein>
<dbReference type="EMBL" id="LAZR01017791">
    <property type="protein sequence ID" value="KKL98948.1"/>
    <property type="molecule type" value="Genomic_DNA"/>
</dbReference>
<accession>A0A0F9GJH1</accession>